<feature type="transmembrane region" description="Helical" evidence="6">
    <location>
        <begin position="176"/>
        <end position="194"/>
    </location>
</feature>
<evidence type="ECO:0000256" key="6">
    <source>
        <dbReference type="SAM" id="Phobius"/>
    </source>
</evidence>
<evidence type="ECO:0000256" key="2">
    <source>
        <dbReference type="ARBA" id="ARBA00022475"/>
    </source>
</evidence>
<keyword evidence="3 6" id="KW-0812">Transmembrane</keyword>
<keyword evidence="2" id="KW-1003">Cell membrane</keyword>
<feature type="transmembrane region" description="Helical" evidence="6">
    <location>
        <begin position="104"/>
        <end position="128"/>
    </location>
</feature>
<dbReference type="OrthoDB" id="9812084at2"/>
<evidence type="ECO:0000313" key="7">
    <source>
        <dbReference type="EMBL" id="SEK65147.1"/>
    </source>
</evidence>
<evidence type="ECO:0000256" key="5">
    <source>
        <dbReference type="ARBA" id="ARBA00023136"/>
    </source>
</evidence>
<name>A0A1H7ITU5_9RHOB</name>
<evidence type="ECO:0000313" key="8">
    <source>
        <dbReference type="Proteomes" id="UP000199582"/>
    </source>
</evidence>
<dbReference type="STRING" id="1287727.SAMN05443999_1021"/>
<proteinExistence type="predicted"/>
<dbReference type="RefSeq" id="WP_093032021.1">
    <property type="nucleotide sequence ID" value="NZ_FOAG01000002.1"/>
</dbReference>
<sequence>MTETTIALLIFLMPLAYSPGPGNMIFAAMGARAGLAATWPASAGYHLATWAVTLAIGLGFSAALTALPGIARAMQLIGAAYVLWLAAGLWRAGAIRSGTETTPLMGFGGGAVLLLFNPKAYVIIALMFTQFAEAPGLGVIGVATVFTLNNMLAFVLWAALGAQLARLWSSPAQARWMGRGLAAMLGAVAIWMAVI</sequence>
<dbReference type="PANTHER" id="PTHR30086">
    <property type="entry name" value="ARGININE EXPORTER PROTEIN ARGO"/>
    <property type="match status" value="1"/>
</dbReference>
<feature type="transmembrane region" description="Helical" evidence="6">
    <location>
        <begin position="74"/>
        <end position="92"/>
    </location>
</feature>
<dbReference type="GO" id="GO:0033228">
    <property type="term" value="P:cysteine export across plasma membrane"/>
    <property type="evidence" value="ECO:0007669"/>
    <property type="project" value="TreeGrafter"/>
</dbReference>
<organism evidence="7 8">
    <name type="scientific">Roseovarius azorensis</name>
    <dbReference type="NCBI Taxonomy" id="1287727"/>
    <lineage>
        <taxon>Bacteria</taxon>
        <taxon>Pseudomonadati</taxon>
        <taxon>Pseudomonadota</taxon>
        <taxon>Alphaproteobacteria</taxon>
        <taxon>Rhodobacterales</taxon>
        <taxon>Roseobacteraceae</taxon>
        <taxon>Roseovarius</taxon>
    </lineage>
</organism>
<evidence type="ECO:0000256" key="4">
    <source>
        <dbReference type="ARBA" id="ARBA00022989"/>
    </source>
</evidence>
<keyword evidence="5 6" id="KW-0472">Membrane</keyword>
<dbReference type="EMBL" id="FOAG01000002">
    <property type="protein sequence ID" value="SEK65147.1"/>
    <property type="molecule type" value="Genomic_DNA"/>
</dbReference>
<feature type="transmembrane region" description="Helical" evidence="6">
    <location>
        <begin position="43"/>
        <end position="67"/>
    </location>
</feature>
<feature type="transmembrane region" description="Helical" evidence="6">
    <location>
        <begin position="140"/>
        <end position="164"/>
    </location>
</feature>
<evidence type="ECO:0000256" key="3">
    <source>
        <dbReference type="ARBA" id="ARBA00022692"/>
    </source>
</evidence>
<dbReference type="Pfam" id="PF01810">
    <property type="entry name" value="LysE"/>
    <property type="match status" value="1"/>
</dbReference>
<dbReference type="PANTHER" id="PTHR30086:SF20">
    <property type="entry name" value="ARGININE EXPORTER PROTEIN ARGO-RELATED"/>
    <property type="match status" value="1"/>
</dbReference>
<dbReference type="Proteomes" id="UP000199582">
    <property type="component" value="Unassembled WGS sequence"/>
</dbReference>
<dbReference type="GO" id="GO:0015171">
    <property type="term" value="F:amino acid transmembrane transporter activity"/>
    <property type="evidence" value="ECO:0007669"/>
    <property type="project" value="TreeGrafter"/>
</dbReference>
<accession>A0A1H7ITU5</accession>
<dbReference type="AlphaFoldDB" id="A0A1H7ITU5"/>
<gene>
    <name evidence="7" type="ORF">SAMN05443999_1021</name>
</gene>
<dbReference type="GO" id="GO:0005886">
    <property type="term" value="C:plasma membrane"/>
    <property type="evidence" value="ECO:0007669"/>
    <property type="project" value="UniProtKB-SubCell"/>
</dbReference>
<reference evidence="7 8" key="1">
    <citation type="submission" date="2016-10" db="EMBL/GenBank/DDBJ databases">
        <authorList>
            <person name="de Groot N.N."/>
        </authorList>
    </citation>
    <scope>NUCLEOTIDE SEQUENCE [LARGE SCALE GENOMIC DNA]</scope>
    <source>
        <strain evidence="7 8">DSM 100674</strain>
    </source>
</reference>
<dbReference type="InterPro" id="IPR001123">
    <property type="entry name" value="LeuE-type"/>
</dbReference>
<keyword evidence="8" id="KW-1185">Reference proteome</keyword>
<protein>
    <submittedName>
        <fullName evidence="7">Threonine/homoserine/homoserine lactone efflux protein</fullName>
    </submittedName>
</protein>
<comment type="subcellular location">
    <subcellularLocation>
        <location evidence="1">Cell membrane</location>
        <topology evidence="1">Multi-pass membrane protein</topology>
    </subcellularLocation>
</comment>
<evidence type="ECO:0000256" key="1">
    <source>
        <dbReference type="ARBA" id="ARBA00004651"/>
    </source>
</evidence>
<keyword evidence="4 6" id="KW-1133">Transmembrane helix</keyword>